<evidence type="ECO:0000313" key="5">
    <source>
        <dbReference type="Proteomes" id="UP000297288"/>
    </source>
</evidence>
<dbReference type="STRING" id="28234.SAMN04488588_1755"/>
<dbReference type="OrthoDB" id="5147116at2"/>
<dbReference type="EMBL" id="FMYV01000007">
    <property type="protein sequence ID" value="SDC76331.1"/>
    <property type="molecule type" value="Genomic_DNA"/>
</dbReference>
<feature type="domain" description="D-Lysine 5,6-aminomutase alpha subunit" evidence="1">
    <location>
        <begin position="4"/>
        <end position="117"/>
    </location>
</feature>
<evidence type="ECO:0000313" key="3">
    <source>
        <dbReference type="EMBL" id="TGG87937.1"/>
    </source>
</evidence>
<gene>
    <name evidence="3" type="ORF">E4650_06240</name>
    <name evidence="2" type="ORF">SAMN04488588_1755</name>
</gene>
<dbReference type="Gene3D" id="1.10.8.1000">
    <property type="entry name" value="Ornithine 4,5 aminomutase S component, alpha subunit-like"/>
    <property type="match status" value="1"/>
</dbReference>
<dbReference type="RefSeq" id="WP_091404916.1">
    <property type="nucleotide sequence ID" value="NZ_FMYV01000007.1"/>
</dbReference>
<dbReference type="SUPFAM" id="SSF51703">
    <property type="entry name" value="Cobalamin (vitamin B12)-dependent enzymes"/>
    <property type="match status" value="1"/>
</dbReference>
<dbReference type="Proteomes" id="UP000199322">
    <property type="component" value="Unassembled WGS sequence"/>
</dbReference>
<proteinExistence type="predicted"/>
<dbReference type="InterPro" id="IPR015130">
    <property type="entry name" value="Lys-AminoMut_A"/>
</dbReference>
<accession>A0A1G6P8L8</accession>
<dbReference type="InterPro" id="IPR016176">
    <property type="entry name" value="Cbl-dep_enz_cat"/>
</dbReference>
<dbReference type="Proteomes" id="UP000297288">
    <property type="component" value="Unassembled WGS sequence"/>
</dbReference>
<evidence type="ECO:0000313" key="4">
    <source>
        <dbReference type="Proteomes" id="UP000199322"/>
    </source>
</evidence>
<name>A0A1G6P8L8_9BACT</name>
<protein>
    <submittedName>
        <fullName evidence="2">D-ornithine 4,5-aminomutase S subunit</fullName>
    </submittedName>
    <submittedName>
        <fullName evidence="3">Ornithine aminomutase</fullName>
    </submittedName>
</protein>
<organism evidence="2 4">
    <name type="scientific">Geotoga petraea</name>
    <dbReference type="NCBI Taxonomy" id="28234"/>
    <lineage>
        <taxon>Bacteria</taxon>
        <taxon>Thermotogati</taxon>
        <taxon>Thermotogota</taxon>
        <taxon>Thermotogae</taxon>
        <taxon>Petrotogales</taxon>
        <taxon>Petrotogaceae</taxon>
        <taxon>Geotoga</taxon>
    </lineage>
</organism>
<reference evidence="2 4" key="1">
    <citation type="submission" date="2016-10" db="EMBL/GenBank/DDBJ databases">
        <authorList>
            <person name="de Groot N.N."/>
        </authorList>
    </citation>
    <scope>NUCLEOTIDE SEQUENCE [LARGE SCALE GENOMIC DNA]</scope>
    <source>
        <strain evidence="2 4">WG14</strain>
    </source>
</reference>
<dbReference type="EMBL" id="SRME01000003">
    <property type="protein sequence ID" value="TGG87937.1"/>
    <property type="molecule type" value="Genomic_DNA"/>
</dbReference>
<reference evidence="3 5" key="2">
    <citation type="submission" date="2019-04" db="EMBL/GenBank/DDBJ databases">
        <title>Draft genome sequence data and analysis of a Fermenting Bacterium, Geotoga petraea strain HO-Geo1, isolated from heavy-oil petroleum reservoir in Russia.</title>
        <authorList>
            <person name="Grouzdev D.S."/>
            <person name="Semenova E.M."/>
            <person name="Sokolova D.S."/>
            <person name="Tourova T.P."/>
            <person name="Poltaraus A.B."/>
            <person name="Nazina T.N."/>
        </authorList>
    </citation>
    <scope>NUCLEOTIDE SEQUENCE [LARGE SCALE GENOMIC DNA]</scope>
    <source>
        <strain evidence="3 5">HO-Geo1</strain>
    </source>
</reference>
<dbReference type="Gene3D" id="6.10.250.2220">
    <property type="match status" value="1"/>
</dbReference>
<sequence length="123" mass="14237">MEPRKDDFEVRSKKLQKMTDEQLDNYFWELVEKVVDPMIDMASKNTSQSIERSVLLRMGFNSMQAKELVNKIFEKNLLSKGAGHIVWKVAKENNISVKEAGEKMVDGQLWDEVDRIFKGGENV</sequence>
<dbReference type="GO" id="GO:0031419">
    <property type="term" value="F:cobalamin binding"/>
    <property type="evidence" value="ECO:0007669"/>
    <property type="project" value="InterPro"/>
</dbReference>
<evidence type="ECO:0000313" key="2">
    <source>
        <dbReference type="EMBL" id="SDC76331.1"/>
    </source>
</evidence>
<dbReference type="AlphaFoldDB" id="A0A1G6P8L8"/>
<evidence type="ECO:0000259" key="1">
    <source>
        <dbReference type="Pfam" id="PF16552"/>
    </source>
</evidence>
<dbReference type="GO" id="GO:0003824">
    <property type="term" value="F:catalytic activity"/>
    <property type="evidence" value="ECO:0007669"/>
    <property type="project" value="InterPro"/>
</dbReference>
<keyword evidence="4" id="KW-1185">Reference proteome</keyword>
<dbReference type="Pfam" id="PF16552">
    <property type="entry name" value="OAM_alpha"/>
    <property type="match status" value="1"/>
</dbReference>